<evidence type="ECO:0000256" key="1">
    <source>
        <dbReference type="SAM" id="MobiDB-lite"/>
    </source>
</evidence>
<organism evidence="3 4">
    <name type="scientific">Streblomastix strix</name>
    <dbReference type="NCBI Taxonomy" id="222440"/>
    <lineage>
        <taxon>Eukaryota</taxon>
        <taxon>Metamonada</taxon>
        <taxon>Preaxostyla</taxon>
        <taxon>Oxymonadida</taxon>
        <taxon>Streblomastigidae</taxon>
        <taxon>Streblomastix</taxon>
    </lineage>
</organism>
<evidence type="ECO:0000256" key="2">
    <source>
        <dbReference type="SAM" id="Phobius"/>
    </source>
</evidence>
<comment type="caution">
    <text evidence="3">The sequence shown here is derived from an EMBL/GenBank/DDBJ whole genome shotgun (WGS) entry which is preliminary data.</text>
</comment>
<feature type="compositionally biased region" description="Low complexity" evidence="1">
    <location>
        <begin position="204"/>
        <end position="219"/>
    </location>
</feature>
<feature type="region of interest" description="Disordered" evidence="1">
    <location>
        <begin position="201"/>
        <end position="220"/>
    </location>
</feature>
<dbReference type="AlphaFoldDB" id="A0A5J4X512"/>
<dbReference type="Proteomes" id="UP000324800">
    <property type="component" value="Unassembled WGS sequence"/>
</dbReference>
<name>A0A5J4X512_9EUKA</name>
<keyword evidence="2" id="KW-1133">Transmembrane helix</keyword>
<protein>
    <recommendedName>
        <fullName evidence="5">Transmembrane protein</fullName>
    </recommendedName>
</protein>
<feature type="transmembrane region" description="Helical" evidence="2">
    <location>
        <begin position="15"/>
        <end position="36"/>
    </location>
</feature>
<sequence>MRAPLKVGQKVKKPILFQLLTAGFIIMFVSAILVIFNLIASIVGGVVGLIVIIIGLSIMQCSKQKISLELYWEEGTCIISGVKKPSNPNSNANEPFFIKISDIILVEGVLSNCQSPFGRSNKAEYDIILLLQNGQQIKLKLSVSQQKTKEIANYVAEYNESHQQTQIINQQRQIAPSLQRPQIQQQQQQYYQYTPFIDQYAPISNSGQNPSSYNNPQNSIQVGYQSQQPIPLSYLPKQPSQPLQITKDEKDPNFQTSEQIINQIQIIQPSAPPLQDQRE</sequence>
<reference evidence="3 4" key="1">
    <citation type="submission" date="2019-03" db="EMBL/GenBank/DDBJ databases">
        <title>Single cell metagenomics reveals metabolic interactions within the superorganism composed of flagellate Streblomastix strix and complex community of Bacteroidetes bacteria on its surface.</title>
        <authorList>
            <person name="Treitli S.C."/>
            <person name="Kolisko M."/>
            <person name="Husnik F."/>
            <person name="Keeling P."/>
            <person name="Hampl V."/>
        </authorList>
    </citation>
    <scope>NUCLEOTIDE SEQUENCE [LARGE SCALE GENOMIC DNA]</scope>
    <source>
        <strain evidence="3">ST1C</strain>
    </source>
</reference>
<proteinExistence type="predicted"/>
<evidence type="ECO:0000313" key="4">
    <source>
        <dbReference type="Proteomes" id="UP000324800"/>
    </source>
</evidence>
<gene>
    <name evidence="3" type="ORF">EZS28_002153</name>
</gene>
<feature type="transmembrane region" description="Helical" evidence="2">
    <location>
        <begin position="42"/>
        <end position="59"/>
    </location>
</feature>
<keyword evidence="2" id="KW-0812">Transmembrane</keyword>
<evidence type="ECO:0008006" key="5">
    <source>
        <dbReference type="Google" id="ProtNLM"/>
    </source>
</evidence>
<evidence type="ECO:0000313" key="3">
    <source>
        <dbReference type="EMBL" id="KAA6402321.1"/>
    </source>
</evidence>
<accession>A0A5J4X512</accession>
<keyword evidence="2" id="KW-0472">Membrane</keyword>
<dbReference type="EMBL" id="SNRW01000254">
    <property type="protein sequence ID" value="KAA6402321.1"/>
    <property type="molecule type" value="Genomic_DNA"/>
</dbReference>